<dbReference type="FunFam" id="3.40.50.300:FF:000299">
    <property type="entry name" value="ABC transporter ATP-binding protein/permease"/>
    <property type="match status" value="1"/>
</dbReference>
<keyword evidence="4 10" id="KW-0812">Transmembrane</keyword>
<dbReference type="EMBL" id="AP027924">
    <property type="protein sequence ID" value="BED91853.1"/>
    <property type="molecule type" value="Genomic_DNA"/>
</dbReference>
<evidence type="ECO:0000259" key="12">
    <source>
        <dbReference type="PROSITE" id="PS50929"/>
    </source>
</evidence>
<dbReference type="Pfam" id="PF00664">
    <property type="entry name" value="ABC_membrane"/>
    <property type="match status" value="1"/>
</dbReference>
<feature type="domain" description="ABC transporter" evidence="11">
    <location>
        <begin position="484"/>
        <end position="717"/>
    </location>
</feature>
<dbReference type="InterPro" id="IPR003439">
    <property type="entry name" value="ABC_transporter-like_ATP-bd"/>
</dbReference>
<dbReference type="SUPFAM" id="SSF90123">
    <property type="entry name" value="ABC transporter transmembrane region"/>
    <property type="match status" value="1"/>
</dbReference>
<dbReference type="Gene3D" id="3.40.50.300">
    <property type="entry name" value="P-loop containing nucleotide triphosphate hydrolases"/>
    <property type="match status" value="1"/>
</dbReference>
<keyword evidence="9 10" id="KW-0472">Membrane</keyword>
<dbReference type="GO" id="GO:0140359">
    <property type="term" value="F:ABC-type transporter activity"/>
    <property type="evidence" value="ECO:0007669"/>
    <property type="project" value="InterPro"/>
</dbReference>
<accession>A0AA48I858</accession>
<feature type="transmembrane region" description="Helical" evidence="10">
    <location>
        <begin position="427"/>
        <end position="448"/>
    </location>
</feature>
<dbReference type="InterPro" id="IPR027417">
    <property type="entry name" value="P-loop_NTPase"/>
</dbReference>
<evidence type="ECO:0000256" key="8">
    <source>
        <dbReference type="ARBA" id="ARBA00022989"/>
    </source>
</evidence>
<feature type="domain" description="ABC transmembrane type-1" evidence="12">
    <location>
        <begin position="175"/>
        <end position="452"/>
    </location>
</feature>
<dbReference type="PANTHER" id="PTHR24221:SF654">
    <property type="entry name" value="ATP-BINDING CASSETTE SUB-FAMILY B MEMBER 6"/>
    <property type="match status" value="1"/>
</dbReference>
<dbReference type="PROSITE" id="PS00211">
    <property type="entry name" value="ABC_TRANSPORTER_1"/>
    <property type="match status" value="1"/>
</dbReference>
<dbReference type="GO" id="GO:0005886">
    <property type="term" value="C:plasma membrane"/>
    <property type="evidence" value="ECO:0007669"/>
    <property type="project" value="UniProtKB-SubCell"/>
</dbReference>
<dbReference type="GO" id="GO:0005524">
    <property type="term" value="F:ATP binding"/>
    <property type="evidence" value="ECO:0007669"/>
    <property type="project" value="UniProtKB-KW"/>
</dbReference>
<gene>
    <name evidence="13" type="ORF">CfP315_0386</name>
</gene>
<protein>
    <submittedName>
        <fullName evidence="13">NHLP family bacteriocin export ABC transporter permease/ATPase subunit</fullName>
    </submittedName>
</protein>
<evidence type="ECO:0000256" key="9">
    <source>
        <dbReference type="ARBA" id="ARBA00023136"/>
    </source>
</evidence>
<dbReference type="KEGG" id="ips:CfP315_0386"/>
<dbReference type="InterPro" id="IPR017871">
    <property type="entry name" value="ABC_transporter-like_CS"/>
</dbReference>
<keyword evidence="7" id="KW-0067">ATP-binding</keyword>
<sequence>MENNVFSEQIKNRRIFDQNVYNQSLNDLLSVLKVKGVFYKKQVKDAIEEILRYLGEEIIELPEDTSQLNSQLEYMLKPSSTMKRRVELTGDWWKNSFGCLLASRKNGEIIALFQNEWGRYYYTDSNGKTIKINKLTAEDINIDAFCFYKSFLLIPLKIKDLIIFMLKNISKLDIFLIFIICFFVQILGMLSPYITKIIYDQIVPSASLNFVLPTLFLMLGISLNTSIVSVAKNLIISRIKLKLNLAVNSAIMIRMFSLPATFFKKYSSGELASRVGYLASFCQMISEMTISTLLTSLFSIGYFFQMWKFAPSMVTPGILIMFSSIIFSTFITFLKQKLNKRKMKFSSSLNSLVFALFNGIQKIKITGSEKRAFANWAKIYSKTQKINFSPPMFIRISSVITTLINSLGNLIFYYFAATNNVSASDYLAFGIAYGAVSGAVMSISDVLVQFANLKPVLDLIKSFIQEQPENTYGKKLVTSLSGNIEINNILFKYSEDAPYVLKNLSLKIKSGEYIAIVGQTGCGKSTILRLLLGFEKPQSGAIYYNNQDINSLDMTFLRQKIGVVMQNGSIFPGDIFSNIIVASPWATMEDAWEAAEIANIDEDIRNMPMEMHTLISEGSGGISGGQKQRLMIARAIISKPSILFLDEATSALDNITQKNISESLSRFKCTRLVIAHRLSTVKNCDRIIVLDKGQVIEDGNFDELMSKKGKFYELAIRQINT</sequence>
<feature type="transmembrane region" description="Helical" evidence="10">
    <location>
        <begin position="316"/>
        <end position="334"/>
    </location>
</feature>
<keyword evidence="6" id="KW-0645">Protease</keyword>
<dbReference type="GO" id="GO:0016887">
    <property type="term" value="F:ATP hydrolysis activity"/>
    <property type="evidence" value="ECO:0007669"/>
    <property type="project" value="InterPro"/>
</dbReference>
<dbReference type="PROSITE" id="PS50893">
    <property type="entry name" value="ABC_TRANSPORTER_2"/>
    <property type="match status" value="1"/>
</dbReference>
<evidence type="ECO:0000256" key="2">
    <source>
        <dbReference type="ARBA" id="ARBA00022448"/>
    </source>
</evidence>
<evidence type="ECO:0000256" key="3">
    <source>
        <dbReference type="ARBA" id="ARBA00022475"/>
    </source>
</evidence>
<evidence type="ECO:0000259" key="11">
    <source>
        <dbReference type="PROSITE" id="PS50893"/>
    </source>
</evidence>
<feature type="transmembrane region" description="Helical" evidence="10">
    <location>
        <begin position="174"/>
        <end position="194"/>
    </location>
</feature>
<evidence type="ECO:0000313" key="13">
    <source>
        <dbReference type="EMBL" id="BED91853.1"/>
    </source>
</evidence>
<dbReference type="Gene3D" id="1.20.1560.10">
    <property type="entry name" value="ABC transporter type 1, transmembrane domain"/>
    <property type="match status" value="1"/>
</dbReference>
<feature type="transmembrane region" description="Helical" evidence="10">
    <location>
        <begin position="206"/>
        <end position="231"/>
    </location>
</feature>
<keyword evidence="2" id="KW-0813">Transport</keyword>
<keyword evidence="3" id="KW-1003">Cell membrane</keyword>
<dbReference type="SUPFAM" id="SSF52540">
    <property type="entry name" value="P-loop containing nucleoside triphosphate hydrolases"/>
    <property type="match status" value="1"/>
</dbReference>
<evidence type="ECO:0000256" key="4">
    <source>
        <dbReference type="ARBA" id="ARBA00022692"/>
    </source>
</evidence>
<dbReference type="Pfam" id="PF00005">
    <property type="entry name" value="ABC_tran"/>
    <property type="match status" value="1"/>
</dbReference>
<dbReference type="InterPro" id="IPR011527">
    <property type="entry name" value="ABC1_TM_dom"/>
</dbReference>
<dbReference type="InterPro" id="IPR036640">
    <property type="entry name" value="ABC1_TM_sf"/>
</dbReference>
<evidence type="ECO:0000256" key="10">
    <source>
        <dbReference type="SAM" id="Phobius"/>
    </source>
</evidence>
<evidence type="ECO:0000256" key="7">
    <source>
        <dbReference type="ARBA" id="ARBA00022840"/>
    </source>
</evidence>
<proteinExistence type="predicted"/>
<name>A0AA48I858_9FIRM</name>
<dbReference type="SMART" id="SM00382">
    <property type="entry name" value="AAA"/>
    <property type="match status" value="1"/>
</dbReference>
<dbReference type="Proteomes" id="UP001337580">
    <property type="component" value="Chromosome"/>
</dbReference>
<reference evidence="13" key="1">
    <citation type="journal article" date="2023" name="ISME J.">
        <title>Emergence of putative energy parasites within Clostridia revealed by genome analysis of a novel endosymbiotic clade.</title>
        <authorList>
            <person name="Takahashi K."/>
            <person name="Kuwahara H."/>
            <person name="Horikawa Y."/>
            <person name="Izawa K."/>
            <person name="Kato D."/>
            <person name="Inagaki T."/>
            <person name="Yuki M."/>
            <person name="Ohkuma M."/>
            <person name="Hongoh Y."/>
        </authorList>
    </citation>
    <scope>NUCLEOTIDE SEQUENCE</scope>
    <source>
        <strain evidence="13">CfP3-15</strain>
    </source>
</reference>
<evidence type="ECO:0000256" key="6">
    <source>
        <dbReference type="ARBA" id="ARBA00022807"/>
    </source>
</evidence>
<organism evidence="13">
    <name type="scientific">Candidatus Improbicoccus pseudotrichonymphae</name>
    <dbReference type="NCBI Taxonomy" id="3033792"/>
    <lineage>
        <taxon>Bacteria</taxon>
        <taxon>Bacillati</taxon>
        <taxon>Bacillota</taxon>
        <taxon>Clostridia</taxon>
        <taxon>Candidatus Improbicoccus</taxon>
    </lineage>
</organism>
<evidence type="ECO:0000256" key="5">
    <source>
        <dbReference type="ARBA" id="ARBA00022741"/>
    </source>
</evidence>
<keyword evidence="6" id="KW-0378">Hydrolase</keyword>
<dbReference type="AlphaFoldDB" id="A0AA48I858"/>
<dbReference type="InterPro" id="IPR003593">
    <property type="entry name" value="AAA+_ATPase"/>
</dbReference>
<comment type="subcellular location">
    <subcellularLocation>
        <location evidence="1">Cell membrane</location>
        <topology evidence="1">Multi-pass membrane protein</topology>
    </subcellularLocation>
</comment>
<keyword evidence="5" id="KW-0547">Nucleotide-binding</keyword>
<feature type="transmembrane region" description="Helical" evidence="10">
    <location>
        <begin position="243"/>
        <end position="263"/>
    </location>
</feature>
<dbReference type="PROSITE" id="PS50929">
    <property type="entry name" value="ABC_TM1F"/>
    <property type="match status" value="1"/>
</dbReference>
<evidence type="ECO:0000256" key="1">
    <source>
        <dbReference type="ARBA" id="ARBA00004651"/>
    </source>
</evidence>
<dbReference type="GO" id="GO:0008234">
    <property type="term" value="F:cysteine-type peptidase activity"/>
    <property type="evidence" value="ECO:0007669"/>
    <property type="project" value="UniProtKB-KW"/>
</dbReference>
<keyword evidence="8 10" id="KW-1133">Transmembrane helix</keyword>
<dbReference type="InterPro" id="IPR039421">
    <property type="entry name" value="Type_1_exporter"/>
</dbReference>
<feature type="transmembrane region" description="Helical" evidence="10">
    <location>
        <begin position="392"/>
        <end position="415"/>
    </location>
</feature>
<keyword evidence="6" id="KW-0788">Thiol protease</keyword>
<dbReference type="PANTHER" id="PTHR24221">
    <property type="entry name" value="ATP-BINDING CASSETTE SUB-FAMILY B"/>
    <property type="match status" value="1"/>
</dbReference>
<dbReference type="GO" id="GO:0034040">
    <property type="term" value="F:ATPase-coupled lipid transmembrane transporter activity"/>
    <property type="evidence" value="ECO:0007669"/>
    <property type="project" value="TreeGrafter"/>
</dbReference>